<dbReference type="Pfam" id="PF13088">
    <property type="entry name" value="BNR_2"/>
    <property type="match status" value="1"/>
</dbReference>
<dbReference type="EMBL" id="JACGWV010000001">
    <property type="protein sequence ID" value="MBA8808379.1"/>
    <property type="molecule type" value="Genomic_DNA"/>
</dbReference>
<dbReference type="Gene3D" id="2.120.10.10">
    <property type="match status" value="1"/>
</dbReference>
<dbReference type="RefSeq" id="WP_246402534.1">
    <property type="nucleotide sequence ID" value="NZ_BAAATF010000003.1"/>
</dbReference>
<protein>
    <submittedName>
        <fullName evidence="2">Putative neuraminidase</fullName>
    </submittedName>
</protein>
<dbReference type="PANTHER" id="PTHR43752:SF2">
    <property type="entry name" value="BNR_ASP-BOX REPEAT FAMILY PROTEIN"/>
    <property type="match status" value="1"/>
</dbReference>
<name>A0A7W3PED2_9MICO</name>
<dbReference type="CDD" id="cd15482">
    <property type="entry name" value="Sialidase_non-viral"/>
    <property type="match status" value="1"/>
</dbReference>
<dbReference type="Proteomes" id="UP000540568">
    <property type="component" value="Unassembled WGS sequence"/>
</dbReference>
<evidence type="ECO:0000259" key="1">
    <source>
        <dbReference type="Pfam" id="PF13088"/>
    </source>
</evidence>
<gene>
    <name evidence="2" type="ORF">FHX71_002321</name>
</gene>
<reference evidence="2 3" key="1">
    <citation type="submission" date="2020-07" db="EMBL/GenBank/DDBJ databases">
        <title>Sequencing the genomes of 1000 actinobacteria strains.</title>
        <authorList>
            <person name="Klenk H.-P."/>
        </authorList>
    </citation>
    <scope>NUCLEOTIDE SEQUENCE [LARGE SCALE GENOMIC DNA]</scope>
    <source>
        <strain evidence="2 3">DSM 44121</strain>
    </source>
</reference>
<accession>A0A7W3PED2</accession>
<dbReference type="InterPro" id="IPR036278">
    <property type="entry name" value="Sialidase_sf"/>
</dbReference>
<dbReference type="PANTHER" id="PTHR43752">
    <property type="entry name" value="BNR/ASP-BOX REPEAT FAMILY PROTEIN"/>
    <property type="match status" value="1"/>
</dbReference>
<evidence type="ECO:0000313" key="2">
    <source>
        <dbReference type="EMBL" id="MBA8808379.1"/>
    </source>
</evidence>
<sequence>MTLFDGLLRPRTDGGTEAFLPTPTVQCHAANLAFLPDGDLACVWFGGTQEGVSDISVHLSRLPAGADRWLEPVQVSFDPTRSEQNPILFTAPDGDLWLLYTAQLAGNQDTAEVRRRVSHDGGDTWDEPTALLGADAPTGVFVRQVPVTLSSGRILLPTFNCVAVPGEKWVGNQDTASVWYSDDGGRTWTETPVPDSEGCVHMNIVPRADGTLWACFRSRWADHVYESASDDGGLTWTPCRPTTLPNNNSSIQALTTGDGEMAMVMNYASQADATGRRLSLYDEIDDDGVKDTDGPVLAEPSFDGEGRTAFWGAPRAPMTLALSDDDGRTWPVAYDIENGDGYCMSNNSRDGINREMSYPSVIAGPDGDLHVAYTWHRKAIKHVRLDAGTLARIRASRPVSAGPDLREHAGI</sequence>
<evidence type="ECO:0000313" key="3">
    <source>
        <dbReference type="Proteomes" id="UP000540568"/>
    </source>
</evidence>
<feature type="domain" description="Sialidase" evidence="1">
    <location>
        <begin position="38"/>
        <end position="371"/>
    </location>
</feature>
<dbReference type="InterPro" id="IPR011040">
    <property type="entry name" value="Sialidase"/>
</dbReference>
<keyword evidence="3" id="KW-1185">Reference proteome</keyword>
<organism evidence="2 3">
    <name type="scientific">Promicromonospora sukumoe</name>
    <dbReference type="NCBI Taxonomy" id="88382"/>
    <lineage>
        <taxon>Bacteria</taxon>
        <taxon>Bacillati</taxon>
        <taxon>Actinomycetota</taxon>
        <taxon>Actinomycetes</taxon>
        <taxon>Micrococcales</taxon>
        <taxon>Promicromonosporaceae</taxon>
        <taxon>Promicromonospora</taxon>
    </lineage>
</organism>
<proteinExistence type="predicted"/>
<dbReference type="SUPFAM" id="SSF50939">
    <property type="entry name" value="Sialidases"/>
    <property type="match status" value="1"/>
</dbReference>
<dbReference type="AlphaFoldDB" id="A0A7W3PED2"/>
<comment type="caution">
    <text evidence="2">The sequence shown here is derived from an EMBL/GenBank/DDBJ whole genome shotgun (WGS) entry which is preliminary data.</text>
</comment>